<sequence length="865" mass="92256">MTVPLTGDPLLAAKLAVPCHAPGLVRRPRLLNRLTLGTKGPLTLITGAPGVGKTALAASWARSASASRPVVWVTLDEDDTPGVFWAYVVEGLRRSGALAEDDLGTPVCADDVDRSLLVRLASALELAPPLVLVVDGLDKAPGNAVPEGLRFVSEHAGPALRLVLISREDPPLPLHRYRAEDRVHEIREHDLAFTRKEAVQLLRGQGTAPDGPLVDLLLEHTEGWAAGLRLCALAMARSEDPADFARSFTASEQAVSDYLLTEVLAAQPEPARDLLLRAGVLNRVHPDLVAALTGRGDAGRILQDLARCHAFVEPLPGTQWYRFHPLFAAALRAHLRSRQPELEPLLHRRAARWYAEQGRSAEAVDEAAAGGDWSFAAAQTVQHLLVVPLLAGGGSPSADTFSRMPEDVPGARAALVAAACRMARQDVPGCRSWLARAEAATGGPALETEPADGLTAALLRLLSAPGAADEEAHRVAELLARLPSEERARHPELEPLRLYGQACARLRGGLPQPAREVLEQAVRACCGDAAVLLRHRCLGRLALADAAAGELTLAEEHGAASLALADQHGIPESHRSGAAGLALAAVALEREDLAAAAGHLDHAELLADTRDDLDLLIERSVLRAQLETARGAWDAARTHLDGHLEGPAAASPGPAARLAVAHATAALARGDLDAAATALDQVGTGDAMPSHTVALAQVRAAADHPAQALRLIETAEESDALTVSDRVRLLLLRAHQALLDGHEDRARDLLVQALDTARPEGLRRPFTEAGPWVRHLAAGLDGRSGSYTWLGAPHAPADRPVVEQLSPREREVLQQVARMMSTDEVAAELQLSVNTVKTHLRGIYRKLCVSRRRDAVERARELHML</sequence>
<keyword evidence="2" id="KW-0238">DNA-binding</keyword>
<dbReference type="InterPro" id="IPR041617">
    <property type="entry name" value="TPR_MalT"/>
</dbReference>
<dbReference type="OrthoDB" id="134985at2"/>
<dbReference type="Gene3D" id="3.40.50.300">
    <property type="entry name" value="P-loop containing nucleotide triphosphate hydrolases"/>
    <property type="match status" value="1"/>
</dbReference>
<dbReference type="InterPro" id="IPR059106">
    <property type="entry name" value="WHD_MalT"/>
</dbReference>
<comment type="caution">
    <text evidence="5">The sequence shown here is derived from an EMBL/GenBank/DDBJ whole genome shotgun (WGS) entry which is preliminary data.</text>
</comment>
<evidence type="ECO:0000313" key="5">
    <source>
        <dbReference type="EMBL" id="KJY26679.1"/>
    </source>
</evidence>
<dbReference type="Pfam" id="PF00196">
    <property type="entry name" value="GerE"/>
    <property type="match status" value="1"/>
</dbReference>
<dbReference type="PATRIC" id="fig|68223.7.peg.2260"/>
<dbReference type="InterPro" id="IPR027417">
    <property type="entry name" value="P-loop_NTPase"/>
</dbReference>
<evidence type="ECO:0000256" key="2">
    <source>
        <dbReference type="ARBA" id="ARBA00023125"/>
    </source>
</evidence>
<evidence type="ECO:0000313" key="6">
    <source>
        <dbReference type="Proteomes" id="UP000033551"/>
    </source>
</evidence>
<dbReference type="PANTHER" id="PTHR44688">
    <property type="entry name" value="DNA-BINDING TRANSCRIPTIONAL ACTIVATOR DEVR_DOSR"/>
    <property type="match status" value="1"/>
</dbReference>
<dbReference type="SUPFAM" id="SSF46894">
    <property type="entry name" value="C-terminal effector domain of the bipartite response regulators"/>
    <property type="match status" value="1"/>
</dbReference>
<organism evidence="5 6">
    <name type="scientific">Streptomyces katrae</name>
    <dbReference type="NCBI Taxonomy" id="68223"/>
    <lineage>
        <taxon>Bacteria</taxon>
        <taxon>Bacillati</taxon>
        <taxon>Actinomycetota</taxon>
        <taxon>Actinomycetes</taxon>
        <taxon>Kitasatosporales</taxon>
        <taxon>Streptomycetaceae</taxon>
        <taxon>Streptomyces</taxon>
    </lineage>
</organism>
<dbReference type="SMART" id="SM00421">
    <property type="entry name" value="HTH_LUXR"/>
    <property type="match status" value="1"/>
</dbReference>
<dbReference type="InterPro" id="IPR036388">
    <property type="entry name" value="WH-like_DNA-bd_sf"/>
</dbReference>
<keyword evidence="3" id="KW-0804">Transcription</keyword>
<reference evidence="5 6" key="1">
    <citation type="submission" date="2015-02" db="EMBL/GenBank/DDBJ databases">
        <authorList>
            <person name="Ju K.-S."/>
            <person name="Doroghazi J.R."/>
            <person name="Metcalf W."/>
        </authorList>
    </citation>
    <scope>NUCLEOTIDE SEQUENCE [LARGE SCALE GENOMIC DNA]</scope>
    <source>
        <strain evidence="5 6">NRRL ISP-5550</strain>
    </source>
</reference>
<proteinExistence type="predicted"/>
<protein>
    <recommendedName>
        <fullName evidence="4">HTH luxR-type domain-containing protein</fullName>
    </recommendedName>
</protein>
<evidence type="ECO:0000259" key="4">
    <source>
        <dbReference type="PROSITE" id="PS50043"/>
    </source>
</evidence>
<gene>
    <name evidence="5" type="ORF">VR44_29470</name>
</gene>
<feature type="domain" description="HTH luxR-type" evidence="4">
    <location>
        <begin position="798"/>
        <end position="863"/>
    </location>
</feature>
<dbReference type="EMBL" id="JZWV01000911">
    <property type="protein sequence ID" value="KJY26679.1"/>
    <property type="molecule type" value="Genomic_DNA"/>
</dbReference>
<dbReference type="CDD" id="cd06170">
    <property type="entry name" value="LuxR_C_like"/>
    <property type="match status" value="1"/>
</dbReference>
<dbReference type="PROSITE" id="PS50043">
    <property type="entry name" value="HTH_LUXR_2"/>
    <property type="match status" value="1"/>
</dbReference>
<dbReference type="AlphaFoldDB" id="A0A0F4IYD5"/>
<evidence type="ECO:0000256" key="3">
    <source>
        <dbReference type="ARBA" id="ARBA00023163"/>
    </source>
</evidence>
<dbReference type="InterPro" id="IPR041664">
    <property type="entry name" value="AAA_16"/>
</dbReference>
<dbReference type="Gene3D" id="1.25.40.10">
    <property type="entry name" value="Tetratricopeptide repeat domain"/>
    <property type="match status" value="1"/>
</dbReference>
<dbReference type="GO" id="GO:0003677">
    <property type="term" value="F:DNA binding"/>
    <property type="evidence" value="ECO:0007669"/>
    <property type="project" value="UniProtKB-KW"/>
</dbReference>
<name>A0A0F4IYD5_9ACTN</name>
<evidence type="ECO:0000256" key="1">
    <source>
        <dbReference type="ARBA" id="ARBA00023015"/>
    </source>
</evidence>
<dbReference type="Gene3D" id="1.10.10.10">
    <property type="entry name" value="Winged helix-like DNA-binding domain superfamily/Winged helix DNA-binding domain"/>
    <property type="match status" value="1"/>
</dbReference>
<dbReference type="Pfam" id="PF25873">
    <property type="entry name" value="WHD_MalT"/>
    <property type="match status" value="1"/>
</dbReference>
<dbReference type="Proteomes" id="UP000033551">
    <property type="component" value="Unassembled WGS sequence"/>
</dbReference>
<dbReference type="InterPro" id="IPR003593">
    <property type="entry name" value="AAA+_ATPase"/>
</dbReference>
<accession>A0A0F4IYD5</accession>
<keyword evidence="1" id="KW-0805">Transcription regulation</keyword>
<dbReference type="RefSeq" id="WP_045950665.1">
    <property type="nucleotide sequence ID" value="NZ_JZWV01000911.1"/>
</dbReference>
<dbReference type="Pfam" id="PF13191">
    <property type="entry name" value="AAA_16"/>
    <property type="match status" value="1"/>
</dbReference>
<dbReference type="InterPro" id="IPR016032">
    <property type="entry name" value="Sig_transdc_resp-reg_C-effctor"/>
</dbReference>
<dbReference type="SUPFAM" id="SSF52540">
    <property type="entry name" value="P-loop containing nucleoside triphosphate hydrolases"/>
    <property type="match status" value="1"/>
</dbReference>
<dbReference type="GO" id="GO:0006355">
    <property type="term" value="P:regulation of DNA-templated transcription"/>
    <property type="evidence" value="ECO:0007669"/>
    <property type="project" value="InterPro"/>
</dbReference>
<dbReference type="SMART" id="SM00382">
    <property type="entry name" value="AAA"/>
    <property type="match status" value="1"/>
</dbReference>
<dbReference type="InterPro" id="IPR000792">
    <property type="entry name" value="Tscrpt_reg_LuxR_C"/>
</dbReference>
<dbReference type="PRINTS" id="PR00830">
    <property type="entry name" value="ENDOLAPTASE"/>
</dbReference>
<dbReference type="InterPro" id="IPR011990">
    <property type="entry name" value="TPR-like_helical_dom_sf"/>
</dbReference>
<keyword evidence="6" id="KW-1185">Reference proteome</keyword>
<dbReference type="PANTHER" id="PTHR44688:SF16">
    <property type="entry name" value="DNA-BINDING TRANSCRIPTIONAL ACTIVATOR DEVR_DOSR"/>
    <property type="match status" value="1"/>
</dbReference>
<dbReference type="PRINTS" id="PR00038">
    <property type="entry name" value="HTHLUXR"/>
</dbReference>
<dbReference type="Pfam" id="PF17874">
    <property type="entry name" value="TPR_MalT"/>
    <property type="match status" value="1"/>
</dbReference>